<dbReference type="eggNOG" id="COG2207">
    <property type="taxonomic scope" value="Bacteria"/>
</dbReference>
<keyword evidence="1" id="KW-0678">Repressor</keyword>
<dbReference type="PROSITE" id="PS01124">
    <property type="entry name" value="HTH_ARAC_FAMILY_2"/>
    <property type="match status" value="1"/>
</dbReference>
<feature type="domain" description="HTH araC/xylS-type" evidence="5">
    <location>
        <begin position="183"/>
        <end position="280"/>
    </location>
</feature>
<dbReference type="SUPFAM" id="SSF46689">
    <property type="entry name" value="Homeodomain-like"/>
    <property type="match status" value="1"/>
</dbReference>
<dbReference type="CDD" id="cd06124">
    <property type="entry name" value="cupin_NimR-like_N"/>
    <property type="match status" value="1"/>
</dbReference>
<dbReference type="SUPFAM" id="SSF51182">
    <property type="entry name" value="RmlC-like cupins"/>
    <property type="match status" value="1"/>
</dbReference>
<evidence type="ECO:0000256" key="1">
    <source>
        <dbReference type="ARBA" id="ARBA00022491"/>
    </source>
</evidence>
<evidence type="ECO:0000313" key="6">
    <source>
        <dbReference type="EMBL" id="ALV30591.1"/>
    </source>
</evidence>
<organism evidence="6 7">
    <name type="scientific">Pannonibacter phragmitetus</name>
    <dbReference type="NCBI Taxonomy" id="121719"/>
    <lineage>
        <taxon>Bacteria</taxon>
        <taxon>Pseudomonadati</taxon>
        <taxon>Pseudomonadota</taxon>
        <taxon>Alphaproteobacteria</taxon>
        <taxon>Hyphomicrobiales</taxon>
        <taxon>Stappiaceae</taxon>
        <taxon>Pannonibacter</taxon>
    </lineage>
</organism>
<proteinExistence type="predicted"/>
<dbReference type="InterPro" id="IPR018060">
    <property type="entry name" value="HTH_AraC"/>
</dbReference>
<dbReference type="GO" id="GO:0043565">
    <property type="term" value="F:sequence-specific DNA binding"/>
    <property type="evidence" value="ECO:0007669"/>
    <property type="project" value="InterPro"/>
</dbReference>
<protein>
    <submittedName>
        <fullName evidence="6">AraC family transcriptional regulator</fullName>
    </submittedName>
</protein>
<dbReference type="Gene3D" id="2.60.120.10">
    <property type="entry name" value="Jelly Rolls"/>
    <property type="match status" value="1"/>
</dbReference>
<dbReference type="EMBL" id="CP013069">
    <property type="protein sequence ID" value="ALV30591.1"/>
    <property type="molecule type" value="Genomic_DNA"/>
</dbReference>
<name>A0A0U3EWM7_9HYPH</name>
<keyword evidence="7" id="KW-1185">Reference proteome</keyword>
<geneLocation type="plasmid" evidence="6 7">
    <name>p.p-1</name>
</geneLocation>
<evidence type="ECO:0000256" key="3">
    <source>
        <dbReference type="ARBA" id="ARBA00023125"/>
    </source>
</evidence>
<dbReference type="SMART" id="SM00342">
    <property type="entry name" value="HTH_ARAC"/>
    <property type="match status" value="1"/>
</dbReference>
<dbReference type="Pfam" id="PF02311">
    <property type="entry name" value="AraC_binding"/>
    <property type="match status" value="1"/>
</dbReference>
<dbReference type="InterPro" id="IPR014710">
    <property type="entry name" value="RmlC-like_jellyroll"/>
</dbReference>
<dbReference type="AlphaFoldDB" id="A0A0U3EWM7"/>
<dbReference type="Pfam" id="PF12833">
    <property type="entry name" value="HTH_18"/>
    <property type="match status" value="1"/>
</dbReference>
<dbReference type="KEGG" id="pphr:APZ00_25620"/>
<reference evidence="6 7" key="1">
    <citation type="submission" date="2015-10" db="EMBL/GenBank/DDBJ databases">
        <title>The world's first case of liver abscess caused by Pannonibacter phragmitetus.</title>
        <authorList>
            <person name="Ming D."/>
            <person name="Wang M."/>
            <person name="Zhou Y."/>
            <person name="Jiang T."/>
            <person name="Hu S."/>
        </authorList>
    </citation>
    <scope>NUCLEOTIDE SEQUENCE [LARGE SCALE GENOMIC DNA]</scope>
    <source>
        <strain evidence="6 7">31801</strain>
        <plasmid evidence="6 7">p.p-1</plasmid>
    </source>
</reference>
<dbReference type="RefSeq" id="WP_058901107.1">
    <property type="nucleotide sequence ID" value="NZ_CP013069.1"/>
</dbReference>
<evidence type="ECO:0000256" key="4">
    <source>
        <dbReference type="ARBA" id="ARBA00023163"/>
    </source>
</evidence>
<dbReference type="Gene3D" id="1.10.10.60">
    <property type="entry name" value="Homeodomain-like"/>
    <property type="match status" value="1"/>
</dbReference>
<dbReference type="PANTHER" id="PTHR11019:SF199">
    <property type="entry name" value="HTH-TYPE TRANSCRIPTIONAL REGULATOR NIMR"/>
    <property type="match status" value="1"/>
</dbReference>
<keyword evidence="6" id="KW-0614">Plasmid</keyword>
<keyword evidence="2" id="KW-0805">Transcription regulation</keyword>
<dbReference type="InterPro" id="IPR003313">
    <property type="entry name" value="AraC-bd"/>
</dbReference>
<dbReference type="Proteomes" id="UP000064921">
    <property type="component" value="Plasmid p.p-1"/>
</dbReference>
<dbReference type="PANTHER" id="PTHR11019">
    <property type="entry name" value="HTH-TYPE TRANSCRIPTIONAL REGULATOR NIMR"/>
    <property type="match status" value="1"/>
</dbReference>
<keyword evidence="4" id="KW-0804">Transcription</keyword>
<dbReference type="InterPro" id="IPR011051">
    <property type="entry name" value="RmlC_Cupin_sf"/>
</dbReference>
<accession>A0A0U3EWM7</accession>
<dbReference type="InterPro" id="IPR009057">
    <property type="entry name" value="Homeodomain-like_sf"/>
</dbReference>
<gene>
    <name evidence="6" type="ORF">APZ00_25620</name>
</gene>
<dbReference type="GO" id="GO:0003700">
    <property type="term" value="F:DNA-binding transcription factor activity"/>
    <property type="evidence" value="ECO:0007669"/>
    <property type="project" value="InterPro"/>
</dbReference>
<evidence type="ECO:0000259" key="5">
    <source>
        <dbReference type="PROSITE" id="PS01124"/>
    </source>
</evidence>
<evidence type="ECO:0000313" key="7">
    <source>
        <dbReference type="Proteomes" id="UP000064921"/>
    </source>
</evidence>
<evidence type="ECO:0000256" key="2">
    <source>
        <dbReference type="ARBA" id="ARBA00023015"/>
    </source>
</evidence>
<keyword evidence="3" id="KW-0238">DNA-binding</keyword>
<sequence length="291" mass="31234">MPIDVADTPNAAPSPTAFVIDPERPVLARSERLAPGWAVAPHSHPRSQLLWAVRGVLRVFSADGVWIVPPSHTVWIPGGVPHHTVSETEVEIRNLYVDPSALEGRPALSGSACSVRLMTGLMREIILRLCSMAGNEMGNGAAGNEAGGRSSHHRYLCALALDEITVLAEAPLHLPGGHDPRLLRVTRHLVANPGDGRSLAELGTMAGASIRTLERLFHGETGLTFRQWRSRLRLLSALELLNHGHSSTEIAHRLGYGSASAFSAAFRSYFGTPPQSFLARDGLLVEGVDGV</sequence>
<dbReference type="FunFam" id="1.10.10.60:FF:000132">
    <property type="entry name" value="AraC family transcriptional regulator"/>
    <property type="match status" value="1"/>
</dbReference>